<dbReference type="AlphaFoldDB" id="A0A6A5WPG0"/>
<evidence type="ECO:0000313" key="1">
    <source>
        <dbReference type="EMBL" id="KAF2003763.1"/>
    </source>
</evidence>
<dbReference type="Proteomes" id="UP000799779">
    <property type="component" value="Unassembled WGS sequence"/>
</dbReference>
<accession>A0A6A5WPG0</accession>
<name>A0A6A5WPG0_9PLEO</name>
<keyword evidence="2" id="KW-1185">Reference proteome</keyword>
<evidence type="ECO:0000313" key="2">
    <source>
        <dbReference type="Proteomes" id="UP000799779"/>
    </source>
</evidence>
<sequence>MASATPSRKLPKSNYHHSIVSAAAGHPGASKVPVDEAARHGDHGMTEVLGGPAFDHPDHVIPPPNYTGVEELVIVCCHAIFHPDADSPSLPLSSPRLESNWHLAPFQMSNPDTGKPGEHETFMAHITAGIDAIAAGVSNGGATKRALTALTEARSYYNAALADVLSQGHHAGGLVSKLFDSGRILLEEHATDSFQNLLFSVLLFRQTTGFYPKQVRVITHAFKSKRFLDVHAPTIQWPSNSIRVQGIDPIMSKEEMQDTLAGEEHYGYSPWKADPLGTGDVLSRKRAQRGYDQAQGKALTDGLEPSVKQLLAGEVPTDLPWRPKQKLKVCEAH</sequence>
<dbReference type="PANTHER" id="PTHR28110:SF1">
    <property type="entry name" value="TRANSMEMBRANE PROTEIN"/>
    <property type="match status" value="1"/>
</dbReference>
<gene>
    <name evidence="1" type="ORF">P154DRAFT_543776</name>
</gene>
<dbReference type="PANTHER" id="PTHR28110">
    <property type="entry name" value="TRANSMEMBRANE PROTEIN"/>
    <property type="match status" value="1"/>
</dbReference>
<dbReference type="GO" id="GO:0005737">
    <property type="term" value="C:cytoplasm"/>
    <property type="evidence" value="ECO:0007669"/>
    <property type="project" value="TreeGrafter"/>
</dbReference>
<dbReference type="EMBL" id="ML977571">
    <property type="protein sequence ID" value="KAF2003763.1"/>
    <property type="molecule type" value="Genomic_DNA"/>
</dbReference>
<dbReference type="OrthoDB" id="4347at2759"/>
<proteinExistence type="predicted"/>
<reference evidence="1" key="1">
    <citation type="journal article" date="2020" name="Stud. Mycol.">
        <title>101 Dothideomycetes genomes: a test case for predicting lifestyles and emergence of pathogens.</title>
        <authorList>
            <person name="Haridas S."/>
            <person name="Albert R."/>
            <person name="Binder M."/>
            <person name="Bloem J."/>
            <person name="Labutti K."/>
            <person name="Salamov A."/>
            <person name="Andreopoulos B."/>
            <person name="Baker S."/>
            <person name="Barry K."/>
            <person name="Bills G."/>
            <person name="Bluhm B."/>
            <person name="Cannon C."/>
            <person name="Castanera R."/>
            <person name="Culley D."/>
            <person name="Daum C."/>
            <person name="Ezra D."/>
            <person name="Gonzalez J."/>
            <person name="Henrissat B."/>
            <person name="Kuo A."/>
            <person name="Liang C."/>
            <person name="Lipzen A."/>
            <person name="Lutzoni F."/>
            <person name="Magnuson J."/>
            <person name="Mondo S."/>
            <person name="Nolan M."/>
            <person name="Ohm R."/>
            <person name="Pangilinan J."/>
            <person name="Park H.-J."/>
            <person name="Ramirez L."/>
            <person name="Alfaro M."/>
            <person name="Sun H."/>
            <person name="Tritt A."/>
            <person name="Yoshinaga Y."/>
            <person name="Zwiers L.-H."/>
            <person name="Turgeon B."/>
            <person name="Goodwin S."/>
            <person name="Spatafora J."/>
            <person name="Crous P."/>
            <person name="Grigoriev I."/>
        </authorList>
    </citation>
    <scope>NUCLEOTIDE SEQUENCE</scope>
    <source>
        <strain evidence="1">CBS 123094</strain>
    </source>
</reference>
<protein>
    <submittedName>
        <fullName evidence="1">Uncharacterized protein</fullName>
    </submittedName>
</protein>
<organism evidence="1 2">
    <name type="scientific">Amniculicola lignicola CBS 123094</name>
    <dbReference type="NCBI Taxonomy" id="1392246"/>
    <lineage>
        <taxon>Eukaryota</taxon>
        <taxon>Fungi</taxon>
        <taxon>Dikarya</taxon>
        <taxon>Ascomycota</taxon>
        <taxon>Pezizomycotina</taxon>
        <taxon>Dothideomycetes</taxon>
        <taxon>Pleosporomycetidae</taxon>
        <taxon>Pleosporales</taxon>
        <taxon>Amniculicolaceae</taxon>
        <taxon>Amniculicola</taxon>
    </lineage>
</organism>
<dbReference type="InterPro" id="IPR055323">
    <property type="entry name" value="C57A10.07/YOR238W"/>
</dbReference>